<organism evidence="3 4">
    <name type="scientific">Dyadobacter subterraneus</name>
    <dbReference type="NCBI Taxonomy" id="2773304"/>
    <lineage>
        <taxon>Bacteria</taxon>
        <taxon>Pseudomonadati</taxon>
        <taxon>Bacteroidota</taxon>
        <taxon>Cytophagia</taxon>
        <taxon>Cytophagales</taxon>
        <taxon>Spirosomataceae</taxon>
        <taxon>Dyadobacter</taxon>
    </lineage>
</organism>
<evidence type="ECO:0000313" key="4">
    <source>
        <dbReference type="Proteomes" id="UP000634134"/>
    </source>
</evidence>
<evidence type="ECO:0000313" key="3">
    <source>
        <dbReference type="EMBL" id="MBE9460649.1"/>
    </source>
</evidence>
<gene>
    <name evidence="3" type="ORF">IEE83_02030</name>
</gene>
<reference evidence="4" key="1">
    <citation type="submission" date="2023-07" db="EMBL/GenBank/DDBJ databases">
        <title>Dyadobacter sp. nov 'subterranea' isolated from contaminted grondwater.</title>
        <authorList>
            <person name="Szabo I."/>
            <person name="Al-Omari J."/>
            <person name="Szerdahelyi S.G."/>
            <person name="Rado J."/>
        </authorList>
    </citation>
    <scope>NUCLEOTIDE SEQUENCE [LARGE SCALE GENOMIC DNA]</scope>
    <source>
        <strain evidence="4">UP-52</strain>
    </source>
</reference>
<name>A0ABR9W5B9_9BACT</name>
<dbReference type="EMBL" id="JACYGY010000001">
    <property type="protein sequence ID" value="MBE9460649.1"/>
    <property type="molecule type" value="Genomic_DNA"/>
</dbReference>
<dbReference type="RefSeq" id="WP_194118965.1">
    <property type="nucleotide sequence ID" value="NZ_JACYGY010000001.1"/>
</dbReference>
<dbReference type="Pfam" id="PF11680">
    <property type="entry name" value="DUF3276"/>
    <property type="match status" value="1"/>
</dbReference>
<comment type="similarity">
    <text evidence="1">Belongs to the PUR DNA-binding protein family.</text>
</comment>
<dbReference type="SMART" id="SM00712">
    <property type="entry name" value="PUR"/>
    <property type="match status" value="1"/>
</dbReference>
<dbReference type="Gene3D" id="3.10.450.700">
    <property type="match status" value="1"/>
</dbReference>
<dbReference type="Proteomes" id="UP000634134">
    <property type="component" value="Unassembled WGS sequence"/>
</dbReference>
<evidence type="ECO:0000256" key="2">
    <source>
        <dbReference type="ARBA" id="ARBA00023125"/>
    </source>
</evidence>
<sequence length="142" mass="16576">MADYNTIESLKVDAGKRTYFLDVKQTRERLKYVKITESKRLQDGEFERHQILIFEEDIHKIMDAFQSALKHFPSSEKAITKSVMQNSKERHLNAYMPWSQDDDLLLSKLYLEGNSIKQLMEIFGRNVGSINSRLSKLGFKEG</sequence>
<protein>
    <submittedName>
        <fullName evidence="3">DUF3276 family protein</fullName>
    </submittedName>
</protein>
<keyword evidence="2" id="KW-0238">DNA-binding</keyword>
<accession>A0ABR9W5B9</accession>
<dbReference type="InterPro" id="IPR006628">
    <property type="entry name" value="PUR-bd_fam"/>
</dbReference>
<comment type="caution">
    <text evidence="3">The sequence shown here is derived from an EMBL/GenBank/DDBJ whole genome shotgun (WGS) entry which is preliminary data.</text>
</comment>
<keyword evidence="4" id="KW-1185">Reference proteome</keyword>
<evidence type="ECO:0000256" key="1">
    <source>
        <dbReference type="ARBA" id="ARBA00009251"/>
    </source>
</evidence>
<proteinExistence type="inferred from homology"/>